<dbReference type="Proteomes" id="UP000053413">
    <property type="component" value="Unassembled WGS sequence"/>
</dbReference>
<accession>A0A0X3VEB2</accession>
<proteinExistence type="predicted"/>
<protein>
    <submittedName>
        <fullName evidence="2">Uncharacterized protein</fullName>
    </submittedName>
</protein>
<comment type="caution">
    <text evidence="2">The sequence shown here is derived from an EMBL/GenBank/DDBJ whole genome shotgun (WGS) entry which is preliminary data.</text>
</comment>
<dbReference type="AlphaFoldDB" id="A0A0X3VEB2"/>
<feature type="region of interest" description="Disordered" evidence="1">
    <location>
        <begin position="1"/>
        <end position="63"/>
    </location>
</feature>
<evidence type="ECO:0000256" key="1">
    <source>
        <dbReference type="SAM" id="MobiDB-lite"/>
    </source>
</evidence>
<gene>
    <name evidence="2" type="ORF">ADL28_44290</name>
</gene>
<dbReference type="RefSeq" id="WP_059149476.1">
    <property type="nucleotide sequence ID" value="NZ_LLZJ01000432.1"/>
</dbReference>
<dbReference type="EMBL" id="LLZJ01000432">
    <property type="protein sequence ID" value="KUL42954.1"/>
    <property type="molecule type" value="Genomic_DNA"/>
</dbReference>
<reference evidence="3" key="1">
    <citation type="submission" date="2015-10" db="EMBL/GenBank/DDBJ databases">
        <authorList>
            <person name="Ju K.-S."/>
            <person name="Doroghazi J.R."/>
            <person name="Metcalf W.W."/>
        </authorList>
    </citation>
    <scope>NUCLEOTIDE SEQUENCE [LARGE SCALE GENOMIC DNA]</scope>
    <source>
        <strain evidence="3">NRRL F-8817</strain>
    </source>
</reference>
<sequence length="122" mass="13457">MTGQVQRAFTRRADFEDRDPEQRGFDPARRVRARQGVSAGEAASRTDPGIGHGNERPTVPLQKRGEGIGALRRVWSYDETPVAVRLTKAVQEKVRLGLEVIRAERLAGPHRYPGGRAAATQS</sequence>
<organism evidence="2 3">
    <name type="scientific">Streptomyces violaceusniger</name>
    <dbReference type="NCBI Taxonomy" id="68280"/>
    <lineage>
        <taxon>Bacteria</taxon>
        <taxon>Bacillati</taxon>
        <taxon>Actinomycetota</taxon>
        <taxon>Actinomycetes</taxon>
        <taxon>Kitasatosporales</taxon>
        <taxon>Streptomycetaceae</taxon>
        <taxon>Streptomyces</taxon>
        <taxon>Streptomyces violaceusniger group</taxon>
    </lineage>
</organism>
<evidence type="ECO:0000313" key="3">
    <source>
        <dbReference type="Proteomes" id="UP000053413"/>
    </source>
</evidence>
<evidence type="ECO:0000313" key="2">
    <source>
        <dbReference type="EMBL" id="KUL42954.1"/>
    </source>
</evidence>
<feature type="compositionally biased region" description="Basic and acidic residues" evidence="1">
    <location>
        <begin position="11"/>
        <end position="29"/>
    </location>
</feature>
<name>A0A0X3VEB2_STRVO</name>